<evidence type="ECO:0000313" key="2">
    <source>
        <dbReference type="Proteomes" id="UP000008177"/>
    </source>
</evidence>
<dbReference type="InParanoid" id="G2Y891"/>
<evidence type="ECO:0000313" key="1">
    <source>
        <dbReference type="EMBL" id="CCD48819.1"/>
    </source>
</evidence>
<dbReference type="AlphaFoldDB" id="G2Y891"/>
<reference evidence="2" key="1">
    <citation type="journal article" date="2011" name="PLoS Genet.">
        <title>Genomic analysis of the necrotrophic fungal pathogens Sclerotinia sclerotiorum and Botrytis cinerea.</title>
        <authorList>
            <person name="Amselem J."/>
            <person name="Cuomo C.A."/>
            <person name="van Kan J.A."/>
            <person name="Viaud M."/>
            <person name="Benito E.P."/>
            <person name="Couloux A."/>
            <person name="Coutinho P.M."/>
            <person name="de Vries R.P."/>
            <person name="Dyer P.S."/>
            <person name="Fillinger S."/>
            <person name="Fournier E."/>
            <person name="Gout L."/>
            <person name="Hahn M."/>
            <person name="Kohn L."/>
            <person name="Lapalu N."/>
            <person name="Plummer K.M."/>
            <person name="Pradier J.M."/>
            <person name="Quevillon E."/>
            <person name="Sharon A."/>
            <person name="Simon A."/>
            <person name="ten Have A."/>
            <person name="Tudzynski B."/>
            <person name="Tudzynski P."/>
            <person name="Wincker P."/>
            <person name="Andrew M."/>
            <person name="Anthouard V."/>
            <person name="Beever R.E."/>
            <person name="Beffa R."/>
            <person name="Benoit I."/>
            <person name="Bouzid O."/>
            <person name="Brault B."/>
            <person name="Chen Z."/>
            <person name="Choquer M."/>
            <person name="Collemare J."/>
            <person name="Cotton P."/>
            <person name="Danchin E.G."/>
            <person name="Da Silva C."/>
            <person name="Gautier A."/>
            <person name="Giraud C."/>
            <person name="Giraud T."/>
            <person name="Gonzalez C."/>
            <person name="Grossetete S."/>
            <person name="Guldener U."/>
            <person name="Henrissat B."/>
            <person name="Howlett B.J."/>
            <person name="Kodira C."/>
            <person name="Kretschmer M."/>
            <person name="Lappartient A."/>
            <person name="Leroch M."/>
            <person name="Levis C."/>
            <person name="Mauceli E."/>
            <person name="Neuveglise C."/>
            <person name="Oeser B."/>
            <person name="Pearson M."/>
            <person name="Poulain J."/>
            <person name="Poussereau N."/>
            <person name="Quesneville H."/>
            <person name="Rascle C."/>
            <person name="Schumacher J."/>
            <person name="Segurens B."/>
            <person name="Sexton A."/>
            <person name="Silva E."/>
            <person name="Sirven C."/>
            <person name="Soanes D.M."/>
            <person name="Talbot N.J."/>
            <person name="Templeton M."/>
            <person name="Yandava C."/>
            <person name="Yarden O."/>
            <person name="Zeng Q."/>
            <person name="Rollins J.A."/>
            <person name="Lebrun M.H."/>
            <person name="Dickman M."/>
        </authorList>
    </citation>
    <scope>NUCLEOTIDE SEQUENCE [LARGE SCALE GENOMIC DNA]</scope>
    <source>
        <strain evidence="2">T4</strain>
    </source>
</reference>
<gene>
    <name evidence="1" type="ORF">BofuT4_uP034610.1</name>
</gene>
<dbReference type="Proteomes" id="UP000008177">
    <property type="component" value="Unplaced contigs"/>
</dbReference>
<accession>G2Y891</accession>
<dbReference type="EMBL" id="FQ790296">
    <property type="protein sequence ID" value="CCD48819.1"/>
    <property type="molecule type" value="Genomic_DNA"/>
</dbReference>
<dbReference type="HOGENOM" id="CLU_3142873_0_0_1"/>
<protein>
    <submittedName>
        <fullName evidence="1">Uncharacterized protein</fullName>
    </submittedName>
</protein>
<proteinExistence type="predicted"/>
<organism evidence="1 2">
    <name type="scientific">Botryotinia fuckeliana (strain T4)</name>
    <name type="common">Noble rot fungus</name>
    <name type="synonym">Botrytis cinerea</name>
    <dbReference type="NCBI Taxonomy" id="999810"/>
    <lineage>
        <taxon>Eukaryota</taxon>
        <taxon>Fungi</taxon>
        <taxon>Dikarya</taxon>
        <taxon>Ascomycota</taxon>
        <taxon>Pezizomycotina</taxon>
        <taxon>Leotiomycetes</taxon>
        <taxon>Helotiales</taxon>
        <taxon>Sclerotiniaceae</taxon>
        <taxon>Botrytis</taxon>
    </lineage>
</organism>
<name>G2Y891_BOTF4</name>
<sequence length="49" mass="5467">MVLAVQNYSYSRRNTDSPRLGAAAITTALTARLAITMADYDIQIQKYDD</sequence>